<keyword evidence="1" id="KW-1133">Transmembrane helix</keyword>
<dbReference type="RefSeq" id="WP_058473130.1">
    <property type="nucleotide sequence ID" value="NZ_CAAAIL010000004.1"/>
</dbReference>
<gene>
    <name evidence="2" type="ORF">Lqua_0926</name>
    <name evidence="3" type="ORF">NCTC12376_01871</name>
</gene>
<feature type="transmembrane region" description="Helical" evidence="1">
    <location>
        <begin position="293"/>
        <end position="315"/>
    </location>
</feature>
<feature type="transmembrane region" description="Helical" evidence="1">
    <location>
        <begin position="72"/>
        <end position="96"/>
    </location>
</feature>
<proteinExistence type="predicted"/>
<sequence>MNADKELISKKKTMRTSIPELNEKTECIVARSDKIILSAHAIFEGIGIAGLISAAFWYTTAPMAPDGFKGPISTYTIAITTIISLFLAIPIAYYGFKRLVTDIDSLYLSLSLEIKEFINSHDEIIYELLKLRSLFLNDSEFKRHVKHLVEQHHMVITDTFILSVCHQYNELKDLRFNIKWQPPIRLNLSDPMDSNQFDSVSILELFKVQELTYNKSIRKALLEFINRYIKDNEVTFESVIHDTYQHIPNIGRLRAIVYGTASGVACTEVLLSIGWTVASILIGVKAIAPVSNFSWIVFAVCSIILGFIFGIGMGYSRHKQKTNQLLHSRLKQRNSLLTTSRDYIINLITEKIFAHQGKEHKVY</sequence>
<evidence type="ECO:0000313" key="4">
    <source>
        <dbReference type="Proteomes" id="UP000054639"/>
    </source>
</evidence>
<evidence type="ECO:0000313" key="5">
    <source>
        <dbReference type="Proteomes" id="UP000254230"/>
    </source>
</evidence>
<dbReference type="EMBL" id="LNYR01000012">
    <property type="protein sequence ID" value="KTD50699.1"/>
    <property type="molecule type" value="Genomic_DNA"/>
</dbReference>
<name>A0A378KUN5_9GAMM</name>
<dbReference type="AlphaFoldDB" id="A0A378KUN5"/>
<protein>
    <submittedName>
        <fullName evidence="3">Uncharacterized protein</fullName>
    </submittedName>
</protein>
<dbReference type="STRING" id="45072.Lqua_0926"/>
<reference evidence="3 5" key="2">
    <citation type="submission" date="2018-06" db="EMBL/GenBank/DDBJ databases">
        <authorList>
            <consortium name="Pathogen Informatics"/>
            <person name="Doyle S."/>
        </authorList>
    </citation>
    <scope>NUCLEOTIDE SEQUENCE [LARGE SCALE GENOMIC DNA]</scope>
    <source>
        <strain evidence="3 5">NCTC12376</strain>
    </source>
</reference>
<dbReference type="Proteomes" id="UP000254230">
    <property type="component" value="Unassembled WGS sequence"/>
</dbReference>
<evidence type="ECO:0000313" key="3">
    <source>
        <dbReference type="EMBL" id="STY18056.1"/>
    </source>
</evidence>
<organism evidence="3 5">
    <name type="scientific">Legionella quateirensis</name>
    <dbReference type="NCBI Taxonomy" id="45072"/>
    <lineage>
        <taxon>Bacteria</taxon>
        <taxon>Pseudomonadati</taxon>
        <taxon>Pseudomonadota</taxon>
        <taxon>Gammaproteobacteria</taxon>
        <taxon>Legionellales</taxon>
        <taxon>Legionellaceae</taxon>
        <taxon>Legionella</taxon>
    </lineage>
</organism>
<feature type="transmembrane region" description="Helical" evidence="1">
    <location>
        <begin position="255"/>
        <end position="281"/>
    </location>
</feature>
<reference evidence="2 4" key="1">
    <citation type="submission" date="2015-11" db="EMBL/GenBank/DDBJ databases">
        <title>Genomic analysis of 38 Legionella species identifies large and diverse effector repertoires.</title>
        <authorList>
            <person name="Burstein D."/>
            <person name="Amaro F."/>
            <person name="Zusman T."/>
            <person name="Lifshitz Z."/>
            <person name="Cohen O."/>
            <person name="Gilbert J.A."/>
            <person name="Pupko T."/>
            <person name="Shuman H.A."/>
            <person name="Segal G."/>
        </authorList>
    </citation>
    <scope>NUCLEOTIDE SEQUENCE [LARGE SCALE GENOMIC DNA]</scope>
    <source>
        <strain evidence="2 4">ATCC 49507</strain>
    </source>
</reference>
<evidence type="ECO:0000313" key="2">
    <source>
        <dbReference type="EMBL" id="KTD50699.1"/>
    </source>
</evidence>
<dbReference type="Proteomes" id="UP000054639">
    <property type="component" value="Unassembled WGS sequence"/>
</dbReference>
<dbReference type="EMBL" id="UGOW01000001">
    <property type="protein sequence ID" value="STY18056.1"/>
    <property type="molecule type" value="Genomic_DNA"/>
</dbReference>
<keyword evidence="1" id="KW-0812">Transmembrane</keyword>
<accession>A0A378KUN5</accession>
<feature type="transmembrane region" description="Helical" evidence="1">
    <location>
        <begin position="41"/>
        <end position="60"/>
    </location>
</feature>
<keyword evidence="4" id="KW-1185">Reference proteome</keyword>
<evidence type="ECO:0000256" key="1">
    <source>
        <dbReference type="SAM" id="Phobius"/>
    </source>
</evidence>
<keyword evidence="1" id="KW-0472">Membrane</keyword>